<dbReference type="EMBL" id="JANBVB010002835">
    <property type="protein sequence ID" value="KAJ2882085.1"/>
    <property type="molecule type" value="Genomic_DNA"/>
</dbReference>
<name>A0ACC1LUY7_9FUNG</name>
<organism evidence="1 2">
    <name type="scientific">Coemansia aciculifera</name>
    <dbReference type="NCBI Taxonomy" id="417176"/>
    <lineage>
        <taxon>Eukaryota</taxon>
        <taxon>Fungi</taxon>
        <taxon>Fungi incertae sedis</taxon>
        <taxon>Zoopagomycota</taxon>
        <taxon>Kickxellomycotina</taxon>
        <taxon>Kickxellomycetes</taxon>
        <taxon>Kickxellales</taxon>
        <taxon>Kickxellaceae</taxon>
        <taxon>Coemansia</taxon>
    </lineage>
</organism>
<reference evidence="1" key="1">
    <citation type="submission" date="2022-07" db="EMBL/GenBank/DDBJ databases">
        <title>Phylogenomic reconstructions and comparative analyses of Kickxellomycotina fungi.</title>
        <authorList>
            <person name="Reynolds N.K."/>
            <person name="Stajich J.E."/>
            <person name="Barry K."/>
            <person name="Grigoriev I.V."/>
            <person name="Crous P."/>
            <person name="Smith M.E."/>
        </authorList>
    </citation>
    <scope>NUCLEOTIDE SEQUENCE</scope>
    <source>
        <strain evidence="1">CBS 190363</strain>
    </source>
</reference>
<comment type="caution">
    <text evidence="1">The sequence shown here is derived from an EMBL/GenBank/DDBJ whole genome shotgun (WGS) entry which is preliminary data.</text>
</comment>
<proteinExistence type="predicted"/>
<gene>
    <name evidence="1" type="ORF">IWW38_005705</name>
</gene>
<feature type="non-terminal residue" evidence="1">
    <location>
        <position position="417"/>
    </location>
</feature>
<dbReference type="Proteomes" id="UP001139981">
    <property type="component" value="Unassembled WGS sequence"/>
</dbReference>
<evidence type="ECO:0000313" key="2">
    <source>
        <dbReference type="Proteomes" id="UP001139981"/>
    </source>
</evidence>
<keyword evidence="2" id="KW-1185">Reference proteome</keyword>
<sequence>NLKEIRSRITDVTAWKEQKANLLLKVERREAAALAYQELIERNPDNNDYVRGYLACNGLDMACADDKEAVLEVIDSLQQQFPSSNTLKFLPLTFCEGDSFVQAAESLVKHALRKGIPSLFTSMKVLYVNEAKGAALGRMIEGFATQLRDTSRFSDSTDEEPALVSMWSTFYLAQHADYYGDHERALQLIEDAIRASPDTVELYMVKAKVLKHAGDVSGARNTMDFARQMDLKDRFVNTKTVKYMLRDNDVDEAEKMMVMFVRDDAAHKVQEIVDMQAIWYMRERGDAYRRLGDIGRALKQYHQVQSVFDNYHQVQFDFHSYSLRKATMRAYVDILQWEDQVYSHTTYVGAAHAAIDCYIDLHDRKQNGAPFVAIPIEDQTKPLTRNGSTKQGQHNLAAGIGEAKPAEVDNDPNGSAY</sequence>
<accession>A0ACC1LUY7</accession>
<protein>
    <submittedName>
        <fullName evidence="1">Uncharacterized protein</fullName>
    </submittedName>
</protein>
<evidence type="ECO:0000313" key="1">
    <source>
        <dbReference type="EMBL" id="KAJ2882085.1"/>
    </source>
</evidence>
<feature type="non-terminal residue" evidence="1">
    <location>
        <position position="1"/>
    </location>
</feature>